<keyword evidence="10 11" id="KW-0961">Cell wall biogenesis/degradation</keyword>
<feature type="transmembrane region" description="Helical" evidence="11">
    <location>
        <begin position="280"/>
        <end position="301"/>
    </location>
</feature>
<proteinExistence type="inferred from homology"/>
<keyword evidence="2 11" id="KW-1003">Cell membrane</keyword>
<dbReference type="InterPro" id="IPR018365">
    <property type="entry name" value="Cell_cycle_FtsW-rel_CS"/>
</dbReference>
<evidence type="ECO:0000256" key="10">
    <source>
        <dbReference type="ARBA" id="ARBA00023316"/>
    </source>
</evidence>
<evidence type="ECO:0000313" key="12">
    <source>
        <dbReference type="EMBL" id="MFK2878624.1"/>
    </source>
</evidence>
<dbReference type="RefSeq" id="WP_192159685.1">
    <property type="nucleotide sequence ID" value="NZ_JADIKK010000008.1"/>
</dbReference>
<feature type="transmembrane region" description="Helical" evidence="11">
    <location>
        <begin position="169"/>
        <end position="186"/>
    </location>
</feature>
<gene>
    <name evidence="11 12" type="primary">rodA</name>
    <name evidence="11" type="synonym">mrdB</name>
    <name evidence="12" type="ORF">ISP25_16245</name>
</gene>
<reference evidence="12 13" key="1">
    <citation type="submission" date="2020-10" db="EMBL/GenBank/DDBJ databases">
        <title>Phylogeny of dyella-like bacteria.</title>
        <authorList>
            <person name="Fu J."/>
        </authorList>
    </citation>
    <scope>NUCLEOTIDE SEQUENCE [LARGE SCALE GENOMIC DNA]</scope>
    <source>
        <strain evidence="12 13">KACC 19113</strain>
    </source>
</reference>
<comment type="function">
    <text evidence="11">Peptidoglycan polymerase that is essential for cell wall elongation.</text>
</comment>
<accession>A0ABW8JC75</accession>
<name>A0ABW8JC75_9GAMM</name>
<sequence length="375" mass="40830">MIEMLHVRMKRLLRRVLTRPRIDLPLAGALLLLAVAGLCTLYSAAAGDGGPTSGQVVGQALRFVLGFVLMLLISRIPPSVLRNWTPWLYAGSTLLLVVVSVLGEGRGADRWLNLGVMRFQPSELAKLTMPMMVAWYLHPRQLPPRWKDIAMVGVLIAIPAYLIGKQPDLGTALLVAAAGSFALFLSGMAWWRIGLLLVGAAGMAPIAWHFMHGYQRGRILTMLNPESDPLGNGWHIIQSQIAVGSGGAFGKGWMHSSQAQLDFLPEHTTDFIFAVFSEEFGLVGVCLMMVLYAFIIGRCLWIAMEARETYSRLLAGAIGMSLFVYVFVNGGMVSGMLPVVGVPMPMVSYGGTSAVTLLVGFGMLMSIHAHRKRHD</sequence>
<evidence type="ECO:0000313" key="13">
    <source>
        <dbReference type="Proteomes" id="UP001620339"/>
    </source>
</evidence>
<feature type="transmembrane region" description="Helical" evidence="11">
    <location>
        <begin position="56"/>
        <end position="74"/>
    </location>
</feature>
<keyword evidence="3 11" id="KW-0328">Glycosyltransferase</keyword>
<dbReference type="Proteomes" id="UP001620339">
    <property type="component" value="Unassembled WGS sequence"/>
</dbReference>
<evidence type="ECO:0000256" key="9">
    <source>
        <dbReference type="ARBA" id="ARBA00023136"/>
    </source>
</evidence>
<protein>
    <recommendedName>
        <fullName evidence="11">Peptidoglycan glycosyltransferase MrdB</fullName>
        <shortName evidence="11">PGT</shortName>
        <ecNumber evidence="11">2.4.99.28</ecNumber>
    </recommendedName>
    <alternativeName>
        <fullName evidence="11">Cell elongation protein RodA</fullName>
    </alternativeName>
    <alternativeName>
        <fullName evidence="11">Cell wall polymerase</fullName>
    </alternativeName>
    <alternativeName>
        <fullName evidence="11">Peptidoglycan polymerase</fullName>
        <shortName evidence="11">PG polymerase</shortName>
    </alternativeName>
</protein>
<keyword evidence="9 11" id="KW-0472">Membrane</keyword>
<keyword evidence="7 11" id="KW-0573">Peptidoglycan synthesis</keyword>
<dbReference type="NCBIfam" id="TIGR02210">
    <property type="entry name" value="rodA_shape"/>
    <property type="match status" value="1"/>
</dbReference>
<evidence type="ECO:0000256" key="1">
    <source>
        <dbReference type="ARBA" id="ARBA00004141"/>
    </source>
</evidence>
<keyword evidence="11" id="KW-0997">Cell inner membrane</keyword>
<comment type="similarity">
    <text evidence="11">Belongs to the SEDS family. MrdB/RodA subfamily.</text>
</comment>
<feature type="transmembrane region" description="Helical" evidence="11">
    <location>
        <begin position="193"/>
        <end position="211"/>
    </location>
</feature>
<comment type="caution">
    <text evidence="12">The sequence shown here is derived from an EMBL/GenBank/DDBJ whole genome shotgun (WGS) entry which is preliminary data.</text>
</comment>
<dbReference type="EC" id="2.4.99.28" evidence="11"/>
<feature type="transmembrane region" description="Helical" evidence="11">
    <location>
        <begin position="86"/>
        <end position="103"/>
    </location>
</feature>
<dbReference type="PANTHER" id="PTHR30474:SF1">
    <property type="entry name" value="PEPTIDOGLYCAN GLYCOSYLTRANSFERASE MRDB"/>
    <property type="match status" value="1"/>
</dbReference>
<dbReference type="EMBL" id="JADIKK010000008">
    <property type="protein sequence ID" value="MFK2878624.1"/>
    <property type="molecule type" value="Genomic_DNA"/>
</dbReference>
<comment type="pathway">
    <text evidence="11">Cell wall biogenesis; peptidoglycan biosynthesis.</text>
</comment>
<organism evidence="12 13">
    <name type="scientific">Rhodanobacter hydrolyticus</name>
    <dbReference type="NCBI Taxonomy" id="2250595"/>
    <lineage>
        <taxon>Bacteria</taxon>
        <taxon>Pseudomonadati</taxon>
        <taxon>Pseudomonadota</taxon>
        <taxon>Gammaproteobacteria</taxon>
        <taxon>Lysobacterales</taxon>
        <taxon>Rhodanobacteraceae</taxon>
        <taxon>Rhodanobacter</taxon>
    </lineage>
</organism>
<keyword evidence="13" id="KW-1185">Reference proteome</keyword>
<evidence type="ECO:0000256" key="8">
    <source>
        <dbReference type="ARBA" id="ARBA00022989"/>
    </source>
</evidence>
<keyword evidence="5 11" id="KW-0812">Transmembrane</keyword>
<keyword evidence="8 11" id="KW-1133">Transmembrane helix</keyword>
<dbReference type="Pfam" id="PF01098">
    <property type="entry name" value="FTSW_RODA_SPOVE"/>
    <property type="match status" value="1"/>
</dbReference>
<evidence type="ECO:0000256" key="11">
    <source>
        <dbReference type="HAMAP-Rule" id="MF_02079"/>
    </source>
</evidence>
<dbReference type="InterPro" id="IPR001182">
    <property type="entry name" value="FtsW/RodA"/>
</dbReference>
<comment type="catalytic activity">
    <reaction evidence="11">
        <text>[GlcNAc-(1-&gt;4)-Mur2Ac(oyl-L-Ala-gamma-D-Glu-L-Lys-D-Ala-D-Ala)](n)-di-trans,octa-cis-undecaprenyl diphosphate + beta-D-GlcNAc-(1-&gt;4)-Mur2Ac(oyl-L-Ala-gamma-D-Glu-L-Lys-D-Ala-D-Ala)-di-trans,octa-cis-undecaprenyl diphosphate = [GlcNAc-(1-&gt;4)-Mur2Ac(oyl-L-Ala-gamma-D-Glu-L-Lys-D-Ala-D-Ala)](n+1)-di-trans,octa-cis-undecaprenyl diphosphate + di-trans,octa-cis-undecaprenyl diphosphate + H(+)</text>
        <dbReference type="Rhea" id="RHEA:23708"/>
        <dbReference type="Rhea" id="RHEA-COMP:9602"/>
        <dbReference type="Rhea" id="RHEA-COMP:9603"/>
        <dbReference type="ChEBI" id="CHEBI:15378"/>
        <dbReference type="ChEBI" id="CHEBI:58405"/>
        <dbReference type="ChEBI" id="CHEBI:60033"/>
        <dbReference type="ChEBI" id="CHEBI:78435"/>
        <dbReference type="EC" id="2.4.99.28"/>
    </reaction>
</comment>
<evidence type="ECO:0000256" key="2">
    <source>
        <dbReference type="ARBA" id="ARBA00022475"/>
    </source>
</evidence>
<feature type="transmembrane region" description="Helical" evidence="11">
    <location>
        <begin position="346"/>
        <end position="367"/>
    </location>
</feature>
<evidence type="ECO:0000256" key="7">
    <source>
        <dbReference type="ARBA" id="ARBA00022984"/>
    </source>
</evidence>
<dbReference type="PROSITE" id="PS00428">
    <property type="entry name" value="FTSW_RODA_SPOVE"/>
    <property type="match status" value="1"/>
</dbReference>
<keyword evidence="6 11" id="KW-0133">Cell shape</keyword>
<evidence type="ECO:0000256" key="4">
    <source>
        <dbReference type="ARBA" id="ARBA00022679"/>
    </source>
</evidence>
<dbReference type="PANTHER" id="PTHR30474">
    <property type="entry name" value="CELL CYCLE PROTEIN"/>
    <property type="match status" value="1"/>
</dbReference>
<keyword evidence="4 11" id="KW-0808">Transferase</keyword>
<comment type="subcellular location">
    <subcellularLocation>
        <location evidence="11">Cell inner membrane</location>
        <topology evidence="11">Multi-pass membrane protein</topology>
    </subcellularLocation>
    <subcellularLocation>
        <location evidence="1">Membrane</location>
        <topology evidence="1">Multi-pass membrane protein</topology>
    </subcellularLocation>
</comment>
<evidence type="ECO:0000256" key="5">
    <source>
        <dbReference type="ARBA" id="ARBA00022692"/>
    </source>
</evidence>
<dbReference type="HAMAP" id="MF_02079">
    <property type="entry name" value="PGT_RodA"/>
    <property type="match status" value="1"/>
</dbReference>
<evidence type="ECO:0000256" key="3">
    <source>
        <dbReference type="ARBA" id="ARBA00022676"/>
    </source>
</evidence>
<evidence type="ECO:0000256" key="6">
    <source>
        <dbReference type="ARBA" id="ARBA00022960"/>
    </source>
</evidence>
<dbReference type="InterPro" id="IPR011923">
    <property type="entry name" value="RodA/MrdB"/>
</dbReference>
<feature type="transmembrane region" description="Helical" evidence="11">
    <location>
        <begin position="313"/>
        <end position="340"/>
    </location>
</feature>